<sequence length="212" mass="22615">MTSPSALLMIVALLWAGPVVAQDAARYPGLHAVTGVAANDILNIRNAPNARADIIGWFPPDDTGVEVIALSANGRWGKVSRGPRPGWASMAYLTPVPGGQDPRRWPVFCTGTEPFWSLHFDATAGTARWSAPDESSLTYAMRLAAPQGFDDPPRMAATLRTEGDAITLMTRAEQCSDGMSDRGFGLSVDLLRNGTGGTRHLRGCCSMDQGDN</sequence>
<keyword evidence="1" id="KW-0732">Signal</keyword>
<protein>
    <submittedName>
        <fullName evidence="2">Uncharacterized protein</fullName>
    </submittedName>
</protein>
<dbReference type="AlphaFoldDB" id="A0A291M2K5"/>
<proteinExistence type="predicted"/>
<feature type="signal peptide" evidence="1">
    <location>
        <begin position="1"/>
        <end position="21"/>
    </location>
</feature>
<evidence type="ECO:0000313" key="2">
    <source>
        <dbReference type="EMBL" id="ATI43162.1"/>
    </source>
</evidence>
<dbReference type="Gene3D" id="2.30.30.40">
    <property type="entry name" value="SH3 Domains"/>
    <property type="match status" value="1"/>
</dbReference>
<accession>A0A291M2K5</accession>
<gene>
    <name evidence="2" type="ORF">CBW24_14870</name>
</gene>
<name>A0A291M2K5_9RHOB</name>
<dbReference type="KEGG" id="cmag:CBW24_14870"/>
<evidence type="ECO:0000256" key="1">
    <source>
        <dbReference type="SAM" id="SignalP"/>
    </source>
</evidence>
<evidence type="ECO:0000313" key="3">
    <source>
        <dbReference type="Proteomes" id="UP000219050"/>
    </source>
</evidence>
<keyword evidence="3" id="KW-1185">Reference proteome</keyword>
<dbReference type="Proteomes" id="UP000219050">
    <property type="component" value="Chromosome"/>
</dbReference>
<dbReference type="RefSeq" id="WP_097374030.1">
    <property type="nucleotide sequence ID" value="NZ_CP021404.1"/>
</dbReference>
<organism evidence="2 3">
    <name type="scientific">Pacificitalea manganoxidans</name>
    <dbReference type="NCBI Taxonomy" id="1411902"/>
    <lineage>
        <taxon>Bacteria</taxon>
        <taxon>Pseudomonadati</taxon>
        <taxon>Pseudomonadota</taxon>
        <taxon>Alphaproteobacteria</taxon>
        <taxon>Rhodobacterales</taxon>
        <taxon>Paracoccaceae</taxon>
        <taxon>Pacificitalea</taxon>
    </lineage>
</organism>
<feature type="chain" id="PRO_5012606604" evidence="1">
    <location>
        <begin position="22"/>
        <end position="212"/>
    </location>
</feature>
<dbReference type="EMBL" id="CP021404">
    <property type="protein sequence ID" value="ATI43162.1"/>
    <property type="molecule type" value="Genomic_DNA"/>
</dbReference>
<dbReference type="OrthoDB" id="5489750at2"/>
<reference evidence="2 3" key="1">
    <citation type="submission" date="2017-05" db="EMBL/GenBank/DDBJ databases">
        <title>Comparative genomic and metabolic analysis of manganese-oxidizing mechanisms in Celeribater manganoxidans DY25T: its adaption to the environment of polymetallic nodule.</title>
        <authorList>
            <person name="Wang X."/>
        </authorList>
    </citation>
    <scope>NUCLEOTIDE SEQUENCE [LARGE SCALE GENOMIC DNA]</scope>
    <source>
        <strain evidence="2 3">DY25</strain>
    </source>
</reference>